<evidence type="ECO:0000256" key="1">
    <source>
        <dbReference type="SAM" id="SignalP"/>
    </source>
</evidence>
<evidence type="ECO:0000313" key="2">
    <source>
        <dbReference type="EMBL" id="CAG06736.1"/>
    </source>
</evidence>
<feature type="chain" id="PRO_5004242658" evidence="1">
    <location>
        <begin position="20"/>
        <end position="50"/>
    </location>
</feature>
<organism evidence="2">
    <name type="scientific">Tetraodon nigroviridis</name>
    <name type="common">Spotted green pufferfish</name>
    <name type="synonym">Chelonodon nigroviridis</name>
    <dbReference type="NCBI Taxonomy" id="99883"/>
    <lineage>
        <taxon>Eukaryota</taxon>
        <taxon>Metazoa</taxon>
        <taxon>Chordata</taxon>
        <taxon>Craniata</taxon>
        <taxon>Vertebrata</taxon>
        <taxon>Euteleostomi</taxon>
        <taxon>Actinopterygii</taxon>
        <taxon>Neopterygii</taxon>
        <taxon>Teleostei</taxon>
        <taxon>Neoteleostei</taxon>
        <taxon>Acanthomorphata</taxon>
        <taxon>Eupercaria</taxon>
        <taxon>Tetraodontiformes</taxon>
        <taxon>Tetradontoidea</taxon>
        <taxon>Tetraodontidae</taxon>
        <taxon>Tetraodon</taxon>
    </lineage>
</organism>
<dbReference type="KEGG" id="tng:GSTEN00027223G001"/>
<sequence>MLRTSTLATGLLFLGLLHSWRVVAPGWAIDGEWIVSCAGRGARTCLRDCV</sequence>
<feature type="signal peptide" evidence="1">
    <location>
        <begin position="1"/>
        <end position="19"/>
    </location>
</feature>
<accession>Q4RXZ6</accession>
<gene>
    <name evidence="2" type="ORF">GSTENG00027223001</name>
</gene>
<keyword evidence="1" id="KW-0732">Signal</keyword>
<reference evidence="2" key="1">
    <citation type="journal article" date="2004" name="Nature">
        <title>Genome duplication in the teleost fish Tetraodon nigroviridis reveals the early vertebrate proto-karyotype.</title>
        <authorList>
            <person name="Jaillon O."/>
            <person name="Aury J.-M."/>
            <person name="Brunet F."/>
            <person name="Petit J.-L."/>
            <person name="Stange-Thomann N."/>
            <person name="Mauceli E."/>
            <person name="Bouneau L."/>
            <person name="Fischer C."/>
            <person name="Ozouf-Costaz C."/>
            <person name="Bernot A."/>
            <person name="Nicaud S."/>
            <person name="Jaffe D."/>
            <person name="Fisher S."/>
            <person name="Lutfalla G."/>
            <person name="Dossat C."/>
            <person name="Segurens B."/>
            <person name="Dasilva C."/>
            <person name="Salanoubat M."/>
            <person name="Levy M."/>
            <person name="Boudet N."/>
            <person name="Castellano S."/>
            <person name="Anthouard V."/>
            <person name="Jubin C."/>
            <person name="Castelli V."/>
            <person name="Katinka M."/>
            <person name="Vacherie B."/>
            <person name="Biemont C."/>
            <person name="Skalli Z."/>
            <person name="Cattolico L."/>
            <person name="Poulain J."/>
            <person name="De Berardinis V."/>
            <person name="Cruaud C."/>
            <person name="Duprat S."/>
            <person name="Brottier P."/>
            <person name="Coutanceau J.-P."/>
            <person name="Gouzy J."/>
            <person name="Parra G."/>
            <person name="Lardier G."/>
            <person name="Chapple C."/>
            <person name="McKernan K.J."/>
            <person name="McEwan P."/>
            <person name="Bosak S."/>
            <person name="Kellis M."/>
            <person name="Volff J.-N."/>
            <person name="Guigo R."/>
            <person name="Zody M.C."/>
            <person name="Mesirov J."/>
            <person name="Lindblad-Toh K."/>
            <person name="Birren B."/>
            <person name="Nusbaum C."/>
            <person name="Kahn D."/>
            <person name="Robinson-Rechavi M."/>
            <person name="Laudet V."/>
            <person name="Schachter V."/>
            <person name="Quetier F."/>
            <person name="Saurin W."/>
            <person name="Scarpelli C."/>
            <person name="Wincker P."/>
            <person name="Lander E.S."/>
            <person name="Weissenbach J."/>
            <person name="Roest Crollius H."/>
        </authorList>
    </citation>
    <scope>NUCLEOTIDE SEQUENCE [LARGE SCALE GENOMIC DNA]</scope>
</reference>
<name>Q4RXZ6_TETNG</name>
<reference evidence="2" key="2">
    <citation type="submission" date="2004-02" db="EMBL/GenBank/DDBJ databases">
        <authorList>
            <consortium name="Genoscope"/>
            <consortium name="Whitehead Institute Centre for Genome Research"/>
        </authorList>
    </citation>
    <scope>NUCLEOTIDE SEQUENCE</scope>
</reference>
<dbReference type="AlphaFoldDB" id="Q4RXZ6"/>
<protein>
    <submittedName>
        <fullName evidence="2">(spotted green pufferfish) hypothetical protein</fullName>
    </submittedName>
</protein>
<comment type="caution">
    <text evidence="2">The sequence shown here is derived from an EMBL/GenBank/DDBJ whole genome shotgun (WGS) entry which is preliminary data.</text>
</comment>
<proteinExistence type="predicted"/>
<dbReference type="EMBL" id="CAAE01014979">
    <property type="protein sequence ID" value="CAG06736.1"/>
    <property type="molecule type" value="Genomic_DNA"/>
</dbReference>